<dbReference type="EMBL" id="BAABFR010000018">
    <property type="protein sequence ID" value="GAA4389149.1"/>
    <property type="molecule type" value="Genomic_DNA"/>
</dbReference>
<evidence type="ECO:0000313" key="2">
    <source>
        <dbReference type="Proteomes" id="UP001500635"/>
    </source>
</evidence>
<accession>A0ABP8JDI4</accession>
<evidence type="ECO:0000313" key="1">
    <source>
        <dbReference type="EMBL" id="GAA4389149.1"/>
    </source>
</evidence>
<organism evidence="1 2">
    <name type="scientific">Tsukamurella soli</name>
    <dbReference type="NCBI Taxonomy" id="644556"/>
    <lineage>
        <taxon>Bacteria</taxon>
        <taxon>Bacillati</taxon>
        <taxon>Actinomycetota</taxon>
        <taxon>Actinomycetes</taxon>
        <taxon>Mycobacteriales</taxon>
        <taxon>Tsukamurellaceae</taxon>
        <taxon>Tsukamurella</taxon>
    </lineage>
</organism>
<dbReference type="Proteomes" id="UP001500635">
    <property type="component" value="Unassembled WGS sequence"/>
</dbReference>
<protein>
    <submittedName>
        <fullName evidence="1">Uncharacterized protein</fullName>
    </submittedName>
</protein>
<gene>
    <name evidence="1" type="ORF">GCM10023147_15510</name>
</gene>
<dbReference type="RefSeq" id="WP_344993310.1">
    <property type="nucleotide sequence ID" value="NZ_BAABFR010000018.1"/>
</dbReference>
<keyword evidence="2" id="KW-1185">Reference proteome</keyword>
<sequence>MTDIVDQPILHRADMLARGRTPKLIAAEVDRGSLTRVWSGADVAAPPGNDGDRYRLKVRAAAERMGNKRGGRRVHVCRLGGRRSRDRGIWPTHWGWKALDEPDRLRTRLRDALGPRGLLVPQ</sequence>
<reference evidence="2" key="1">
    <citation type="journal article" date="2019" name="Int. J. Syst. Evol. Microbiol.">
        <title>The Global Catalogue of Microorganisms (GCM) 10K type strain sequencing project: providing services to taxonomists for standard genome sequencing and annotation.</title>
        <authorList>
            <consortium name="The Broad Institute Genomics Platform"/>
            <consortium name="The Broad Institute Genome Sequencing Center for Infectious Disease"/>
            <person name="Wu L."/>
            <person name="Ma J."/>
        </authorList>
    </citation>
    <scope>NUCLEOTIDE SEQUENCE [LARGE SCALE GENOMIC DNA]</scope>
    <source>
        <strain evidence="2">JCM 17688</strain>
    </source>
</reference>
<proteinExistence type="predicted"/>
<comment type="caution">
    <text evidence="1">The sequence shown here is derived from an EMBL/GenBank/DDBJ whole genome shotgun (WGS) entry which is preliminary data.</text>
</comment>
<name>A0ABP8JDI4_9ACTN</name>